<evidence type="ECO:0000313" key="9">
    <source>
        <dbReference type="Proteomes" id="UP000010798"/>
    </source>
</evidence>
<dbReference type="EMBL" id="CP003364">
    <property type="protein sequence ID" value="AGA30582.1"/>
    <property type="molecule type" value="Genomic_DNA"/>
</dbReference>
<evidence type="ECO:0000256" key="5">
    <source>
        <dbReference type="ARBA" id="ARBA00023136"/>
    </source>
</evidence>
<keyword evidence="2" id="KW-0488">Methylation</keyword>
<reference evidence="8 9" key="1">
    <citation type="submission" date="2012-02" db="EMBL/GenBank/DDBJ databases">
        <title>Complete sequence of chromosome of Singulisphaera acidiphila DSM 18658.</title>
        <authorList>
            <consortium name="US DOE Joint Genome Institute (JGI-PGF)"/>
            <person name="Lucas S."/>
            <person name="Copeland A."/>
            <person name="Lapidus A."/>
            <person name="Glavina del Rio T."/>
            <person name="Dalin E."/>
            <person name="Tice H."/>
            <person name="Bruce D."/>
            <person name="Goodwin L."/>
            <person name="Pitluck S."/>
            <person name="Peters L."/>
            <person name="Ovchinnikova G."/>
            <person name="Chertkov O."/>
            <person name="Kyrpides N."/>
            <person name="Mavromatis K."/>
            <person name="Ivanova N."/>
            <person name="Brettin T."/>
            <person name="Detter J.C."/>
            <person name="Han C."/>
            <person name="Larimer F."/>
            <person name="Land M."/>
            <person name="Hauser L."/>
            <person name="Markowitz V."/>
            <person name="Cheng J.-F."/>
            <person name="Hugenholtz P."/>
            <person name="Woyke T."/>
            <person name="Wu D."/>
            <person name="Tindall B."/>
            <person name="Pomrenke H."/>
            <person name="Brambilla E."/>
            <person name="Klenk H.-P."/>
            <person name="Eisen J.A."/>
        </authorList>
    </citation>
    <scope>NUCLEOTIDE SEQUENCE [LARGE SCALE GENOMIC DNA]</scope>
    <source>
        <strain evidence="9">ATCC BAA-1392 / DSM 18658 / VKM B-2454 / MOB10</strain>
    </source>
</reference>
<dbReference type="PANTHER" id="PTHR30093:SF44">
    <property type="entry name" value="TYPE II SECRETION SYSTEM CORE PROTEIN G"/>
    <property type="match status" value="1"/>
</dbReference>
<dbReference type="PROSITE" id="PS00409">
    <property type="entry name" value="PROKAR_NTER_METHYL"/>
    <property type="match status" value="1"/>
</dbReference>
<evidence type="ECO:0000256" key="2">
    <source>
        <dbReference type="ARBA" id="ARBA00022481"/>
    </source>
</evidence>
<evidence type="ECO:0000256" key="1">
    <source>
        <dbReference type="ARBA" id="ARBA00004167"/>
    </source>
</evidence>
<dbReference type="KEGG" id="saci:Sinac_6506"/>
<dbReference type="InterPro" id="IPR031158">
    <property type="entry name" value="GH10_AS"/>
</dbReference>
<dbReference type="PROSITE" id="PS00591">
    <property type="entry name" value="GH10_1"/>
    <property type="match status" value="1"/>
</dbReference>
<proteinExistence type="predicted"/>
<feature type="active site" description="Nucleophile" evidence="6">
    <location>
        <position position="74"/>
    </location>
</feature>
<dbReference type="Proteomes" id="UP000010798">
    <property type="component" value="Chromosome"/>
</dbReference>
<dbReference type="InterPro" id="IPR012902">
    <property type="entry name" value="N_methyl_site"/>
</dbReference>
<sequence>MLGRKRKISRGFTLVELAVVVVIIGVLAAFGVPRFLQSVERSKGSEAFAYLSAVRTAQERYHAREGTYANAITELDIQVPVPRYFTVGTIAAGSTGELDDSWTLTLTRAGASAGYGAYTVLYNDQGYDPESTIPVAISPFAQPVTP</sequence>
<feature type="transmembrane region" description="Helical" evidence="7">
    <location>
        <begin position="12"/>
        <end position="32"/>
    </location>
</feature>
<dbReference type="HOGENOM" id="CLU_1776195_0_0_0"/>
<keyword evidence="3 7" id="KW-0812">Transmembrane</keyword>
<comment type="subcellular location">
    <subcellularLocation>
        <location evidence="1">Membrane</location>
        <topology evidence="1">Single-pass membrane protein</topology>
    </subcellularLocation>
</comment>
<dbReference type="AlphaFoldDB" id="L0DMV4"/>
<dbReference type="InterPro" id="IPR045584">
    <property type="entry name" value="Pilin-like"/>
</dbReference>
<protein>
    <submittedName>
        <fullName evidence="8">Prepilin-type N-terminal cleavage/methylation domain-containing protein</fullName>
    </submittedName>
</protein>
<keyword evidence="9" id="KW-1185">Reference proteome</keyword>
<evidence type="ECO:0000256" key="4">
    <source>
        <dbReference type="ARBA" id="ARBA00022989"/>
    </source>
</evidence>
<dbReference type="PANTHER" id="PTHR30093">
    <property type="entry name" value="GENERAL SECRETION PATHWAY PROTEIN G"/>
    <property type="match status" value="1"/>
</dbReference>
<evidence type="ECO:0000256" key="6">
    <source>
        <dbReference type="PROSITE-ProRule" id="PRU10061"/>
    </source>
</evidence>
<accession>L0DMV4</accession>
<organism evidence="8 9">
    <name type="scientific">Singulisphaera acidiphila (strain ATCC BAA-1392 / DSM 18658 / VKM B-2454 / MOB10)</name>
    <dbReference type="NCBI Taxonomy" id="886293"/>
    <lineage>
        <taxon>Bacteria</taxon>
        <taxon>Pseudomonadati</taxon>
        <taxon>Planctomycetota</taxon>
        <taxon>Planctomycetia</taxon>
        <taxon>Isosphaerales</taxon>
        <taxon>Isosphaeraceae</taxon>
        <taxon>Singulisphaera</taxon>
    </lineage>
</organism>
<evidence type="ECO:0000256" key="7">
    <source>
        <dbReference type="SAM" id="Phobius"/>
    </source>
</evidence>
<evidence type="ECO:0000313" key="8">
    <source>
        <dbReference type="EMBL" id="AGA30582.1"/>
    </source>
</evidence>
<dbReference type="NCBIfam" id="TIGR02532">
    <property type="entry name" value="IV_pilin_GFxxxE"/>
    <property type="match status" value="1"/>
</dbReference>
<dbReference type="Pfam" id="PF07963">
    <property type="entry name" value="N_methyl"/>
    <property type="match status" value="1"/>
</dbReference>
<name>L0DMV4_SINAD</name>
<dbReference type="Gene3D" id="3.30.700.10">
    <property type="entry name" value="Glycoprotein, Type 4 Pilin"/>
    <property type="match status" value="1"/>
</dbReference>
<dbReference type="GO" id="GO:0016020">
    <property type="term" value="C:membrane"/>
    <property type="evidence" value="ECO:0007669"/>
    <property type="project" value="UniProtKB-SubCell"/>
</dbReference>
<keyword evidence="5 7" id="KW-0472">Membrane</keyword>
<dbReference type="STRING" id="886293.Sinac_6506"/>
<evidence type="ECO:0000256" key="3">
    <source>
        <dbReference type="ARBA" id="ARBA00022692"/>
    </source>
</evidence>
<dbReference type="eggNOG" id="COG4968">
    <property type="taxonomic scope" value="Bacteria"/>
</dbReference>
<dbReference type="OrthoDB" id="291647at2"/>
<dbReference type="SUPFAM" id="SSF54523">
    <property type="entry name" value="Pili subunits"/>
    <property type="match status" value="1"/>
</dbReference>
<dbReference type="RefSeq" id="WP_015249665.1">
    <property type="nucleotide sequence ID" value="NC_019892.1"/>
</dbReference>
<gene>
    <name evidence="8" type="ordered locus">Sinac_6506</name>
</gene>
<keyword evidence="4 7" id="KW-1133">Transmembrane helix</keyword>